<sequence>MDTDYRGAVRRAILDYILLDLSEQERLGIIMPVKPSNLAGRDGYPWHDSVNKGKEFMANHLFITHPIMRKILYDFEHKYANFRLIDILGLRAIMPVTMETFLKHVQDSSKAGAELLEHRWLSDCTDLIDDMREAVEEWMPADSVRTQNYG</sequence>
<accession>A0AAV4BVU1</accession>
<gene>
    <name evidence="1" type="ORF">PoB_004941900</name>
</gene>
<name>A0AAV4BVU1_9GAST</name>
<evidence type="ECO:0000313" key="1">
    <source>
        <dbReference type="EMBL" id="GFO22914.1"/>
    </source>
</evidence>
<reference evidence="1 2" key="1">
    <citation type="journal article" date="2021" name="Elife">
        <title>Chloroplast acquisition without the gene transfer in kleptoplastic sea slugs, Plakobranchus ocellatus.</title>
        <authorList>
            <person name="Maeda T."/>
            <person name="Takahashi S."/>
            <person name="Yoshida T."/>
            <person name="Shimamura S."/>
            <person name="Takaki Y."/>
            <person name="Nagai Y."/>
            <person name="Toyoda A."/>
            <person name="Suzuki Y."/>
            <person name="Arimoto A."/>
            <person name="Ishii H."/>
            <person name="Satoh N."/>
            <person name="Nishiyama T."/>
            <person name="Hasebe M."/>
            <person name="Maruyama T."/>
            <person name="Minagawa J."/>
            <person name="Obokata J."/>
            <person name="Shigenobu S."/>
        </authorList>
    </citation>
    <scope>NUCLEOTIDE SEQUENCE [LARGE SCALE GENOMIC DNA]</scope>
</reference>
<comment type="caution">
    <text evidence="1">The sequence shown here is derived from an EMBL/GenBank/DDBJ whole genome shotgun (WGS) entry which is preliminary data.</text>
</comment>
<proteinExistence type="predicted"/>
<protein>
    <submittedName>
        <fullName evidence="1">Dynein heavy chain 3, axonemal</fullName>
    </submittedName>
</protein>
<dbReference type="Proteomes" id="UP000735302">
    <property type="component" value="Unassembled WGS sequence"/>
</dbReference>
<dbReference type="AlphaFoldDB" id="A0AAV4BVU1"/>
<organism evidence="1 2">
    <name type="scientific">Plakobranchus ocellatus</name>
    <dbReference type="NCBI Taxonomy" id="259542"/>
    <lineage>
        <taxon>Eukaryota</taxon>
        <taxon>Metazoa</taxon>
        <taxon>Spiralia</taxon>
        <taxon>Lophotrochozoa</taxon>
        <taxon>Mollusca</taxon>
        <taxon>Gastropoda</taxon>
        <taxon>Heterobranchia</taxon>
        <taxon>Euthyneura</taxon>
        <taxon>Panpulmonata</taxon>
        <taxon>Sacoglossa</taxon>
        <taxon>Placobranchoidea</taxon>
        <taxon>Plakobranchidae</taxon>
        <taxon>Plakobranchus</taxon>
    </lineage>
</organism>
<keyword evidence="2" id="KW-1185">Reference proteome</keyword>
<dbReference type="EMBL" id="BLXT01005462">
    <property type="protein sequence ID" value="GFO22914.1"/>
    <property type="molecule type" value="Genomic_DNA"/>
</dbReference>
<evidence type="ECO:0000313" key="2">
    <source>
        <dbReference type="Proteomes" id="UP000735302"/>
    </source>
</evidence>